<dbReference type="EMBL" id="JAIWYP010000009">
    <property type="protein sequence ID" value="KAH3769292.1"/>
    <property type="molecule type" value="Genomic_DNA"/>
</dbReference>
<reference evidence="1" key="2">
    <citation type="submission" date="2020-11" db="EMBL/GenBank/DDBJ databases">
        <authorList>
            <person name="McCartney M.A."/>
            <person name="Auch B."/>
            <person name="Kono T."/>
            <person name="Mallez S."/>
            <person name="Becker A."/>
            <person name="Gohl D.M."/>
            <person name="Silverstein K.A.T."/>
            <person name="Koren S."/>
            <person name="Bechman K.B."/>
            <person name="Herman A."/>
            <person name="Abrahante J.E."/>
            <person name="Garbe J."/>
        </authorList>
    </citation>
    <scope>NUCLEOTIDE SEQUENCE</scope>
    <source>
        <strain evidence="1">Duluth1</strain>
        <tissue evidence="1">Whole animal</tissue>
    </source>
</reference>
<sequence>MRAVIIATKDSLVQNLSASHGSREATVHMLEAGLTVGCLNIHRKPDAHPKTDADLLLLRSPSQ</sequence>
<dbReference type="Proteomes" id="UP000828390">
    <property type="component" value="Unassembled WGS sequence"/>
</dbReference>
<protein>
    <submittedName>
        <fullName evidence="1">Uncharacterized protein</fullName>
    </submittedName>
</protein>
<proteinExistence type="predicted"/>
<keyword evidence="2" id="KW-1185">Reference proteome</keyword>
<evidence type="ECO:0000313" key="1">
    <source>
        <dbReference type="EMBL" id="KAH3769292.1"/>
    </source>
</evidence>
<gene>
    <name evidence="1" type="ORF">DPMN_170542</name>
</gene>
<organism evidence="1 2">
    <name type="scientific">Dreissena polymorpha</name>
    <name type="common">Zebra mussel</name>
    <name type="synonym">Mytilus polymorpha</name>
    <dbReference type="NCBI Taxonomy" id="45954"/>
    <lineage>
        <taxon>Eukaryota</taxon>
        <taxon>Metazoa</taxon>
        <taxon>Spiralia</taxon>
        <taxon>Lophotrochozoa</taxon>
        <taxon>Mollusca</taxon>
        <taxon>Bivalvia</taxon>
        <taxon>Autobranchia</taxon>
        <taxon>Heteroconchia</taxon>
        <taxon>Euheterodonta</taxon>
        <taxon>Imparidentia</taxon>
        <taxon>Neoheterodontei</taxon>
        <taxon>Myida</taxon>
        <taxon>Dreissenoidea</taxon>
        <taxon>Dreissenidae</taxon>
        <taxon>Dreissena</taxon>
    </lineage>
</organism>
<comment type="caution">
    <text evidence="1">The sequence shown here is derived from an EMBL/GenBank/DDBJ whole genome shotgun (WGS) entry which is preliminary data.</text>
</comment>
<reference evidence="1" key="1">
    <citation type="journal article" date="2019" name="bioRxiv">
        <title>The Genome of the Zebra Mussel, Dreissena polymorpha: A Resource for Invasive Species Research.</title>
        <authorList>
            <person name="McCartney M.A."/>
            <person name="Auch B."/>
            <person name="Kono T."/>
            <person name="Mallez S."/>
            <person name="Zhang Y."/>
            <person name="Obille A."/>
            <person name="Becker A."/>
            <person name="Abrahante J.E."/>
            <person name="Garbe J."/>
            <person name="Badalamenti J.P."/>
            <person name="Herman A."/>
            <person name="Mangelson H."/>
            <person name="Liachko I."/>
            <person name="Sullivan S."/>
            <person name="Sone E.D."/>
            <person name="Koren S."/>
            <person name="Silverstein K.A.T."/>
            <person name="Beckman K.B."/>
            <person name="Gohl D.M."/>
        </authorList>
    </citation>
    <scope>NUCLEOTIDE SEQUENCE</scope>
    <source>
        <strain evidence="1">Duluth1</strain>
        <tissue evidence="1">Whole animal</tissue>
    </source>
</reference>
<name>A0A9D4DZZ7_DREPO</name>
<evidence type="ECO:0000313" key="2">
    <source>
        <dbReference type="Proteomes" id="UP000828390"/>
    </source>
</evidence>
<dbReference type="AlphaFoldDB" id="A0A9D4DZZ7"/>
<accession>A0A9D4DZZ7</accession>